<feature type="region of interest" description="Disordered" evidence="1">
    <location>
        <begin position="568"/>
        <end position="594"/>
    </location>
</feature>
<sequence length="793" mass="88988">MSDHVVQSFHDGDTKVRESLHPYQSVWMAHWMKTNCDSASRVHNHICPHNESKQEHHDTRQSPMPVETDEPKVTGSVVDVHPDNVLDHMNEWGREQGLKVESSVSQYGKRVEKITETGRVEMADEMVAMNLRNYRNASSTWQSFPIFNFDKKKEYILASKNNQPFNDRQPSRFQFNDNTGHVTAMDGRTESHFHSKMLELCTSGLECSSREYHLTEDISQISGKLVNSHKILEKKTFPAWRPLWGGHMESRYNIMPCDFKSVQMPLKSVGYKNEEIDQYSGLSSKENLKKSKLHHYETSNYGASSKFLICDKEMDNHPNARNSRYPYLEQKSEILKLPDPSITDLSPPFLIGKQGKKRNFPISGILPSHSSSAGESKLEELNYGYRSLHRTPSCSFNDVETLRICTTVDSVEGVPGGPSKFSQTTHHLLITKKTDVNMLKGGQIIRESMVSTKFKGSAFYELLTLPFNFGSHGKQKLEPLENSTYQEGKEDVEDAKTDSLVLKNESSDETDTMDMDVFHSRSSPPGEALHTSNKHVLQCVMVDHGPTKAEVKTASFKEIESIKAQTEVFDRSQEAPASSAAAGTMDNGGLSTSRTESLDVDYLLSHTEQPDDSIFSPQQESAQGLDPGNRWVKRLKPSASNSLAHDTKSSKLGDASSNVKVNKLFGTVMNYGRSTSEPILGKRFGKGQMESDKAVMLLTSGECSSMGLMKESWDLSHSWIQRWCRHHAVAPLMKPASTYVCEPHGSKAASEELERKQFPSIAAMALVGKAMSGFRPCEFRKRGSSVVWNTEGF</sequence>
<proteinExistence type="predicted"/>
<feature type="region of interest" description="Disordered" evidence="1">
    <location>
        <begin position="609"/>
        <end position="633"/>
    </location>
</feature>
<accession>A0A1U8A128</accession>
<dbReference type="AlphaFoldDB" id="A0A1U8A128"/>
<feature type="compositionally biased region" description="Basic and acidic residues" evidence="1">
    <location>
        <begin position="49"/>
        <end position="60"/>
    </location>
</feature>
<organism evidence="2 3">
    <name type="scientific">Nelumbo nucifera</name>
    <name type="common">Sacred lotus</name>
    <dbReference type="NCBI Taxonomy" id="4432"/>
    <lineage>
        <taxon>Eukaryota</taxon>
        <taxon>Viridiplantae</taxon>
        <taxon>Streptophyta</taxon>
        <taxon>Embryophyta</taxon>
        <taxon>Tracheophyta</taxon>
        <taxon>Spermatophyta</taxon>
        <taxon>Magnoliopsida</taxon>
        <taxon>Proteales</taxon>
        <taxon>Nelumbonaceae</taxon>
        <taxon>Nelumbo</taxon>
    </lineage>
</organism>
<keyword evidence="2" id="KW-1185">Reference proteome</keyword>
<dbReference type="PANTHER" id="PTHR36062:SF1">
    <property type="entry name" value="OS01G0687300 PROTEIN"/>
    <property type="match status" value="1"/>
</dbReference>
<dbReference type="KEGG" id="nnu:104595647"/>
<dbReference type="Proteomes" id="UP000189703">
    <property type="component" value="Unplaced"/>
</dbReference>
<dbReference type="eggNOG" id="ENOG502QVXQ">
    <property type="taxonomic scope" value="Eukaryota"/>
</dbReference>
<gene>
    <name evidence="3 4" type="primary">LOC104595647</name>
</gene>
<dbReference type="OMA" id="CQTESSE"/>
<dbReference type="RefSeq" id="XP_010254777.1">
    <property type="nucleotide sequence ID" value="XM_010256475.2"/>
</dbReference>
<dbReference type="GeneID" id="104595647"/>
<evidence type="ECO:0000313" key="3">
    <source>
        <dbReference type="RefSeq" id="XP_010254776.1"/>
    </source>
</evidence>
<evidence type="ECO:0000256" key="1">
    <source>
        <dbReference type="SAM" id="MobiDB-lite"/>
    </source>
</evidence>
<evidence type="ECO:0000313" key="4">
    <source>
        <dbReference type="RefSeq" id="XP_010254777.1"/>
    </source>
</evidence>
<protein>
    <submittedName>
        <fullName evidence="3 4">Uncharacterized protein LOC104595647 isoform X1</fullName>
    </submittedName>
</protein>
<dbReference type="InterPro" id="IPR037476">
    <property type="entry name" value="PCH1"/>
</dbReference>
<dbReference type="GO" id="GO:0010099">
    <property type="term" value="P:regulation of photomorphogenesis"/>
    <property type="evidence" value="ECO:0007669"/>
    <property type="project" value="InterPro"/>
</dbReference>
<dbReference type="RefSeq" id="XP_010254776.1">
    <property type="nucleotide sequence ID" value="XM_010256474.2"/>
</dbReference>
<dbReference type="PANTHER" id="PTHR36062">
    <property type="entry name" value="OS01G0687300 PROTEIN"/>
    <property type="match status" value="1"/>
</dbReference>
<reference evidence="3 4" key="1">
    <citation type="submission" date="2025-04" db="UniProtKB">
        <authorList>
            <consortium name="RefSeq"/>
        </authorList>
    </citation>
    <scope>IDENTIFICATION</scope>
</reference>
<evidence type="ECO:0000313" key="2">
    <source>
        <dbReference type="Proteomes" id="UP000189703"/>
    </source>
</evidence>
<dbReference type="OrthoDB" id="649277at2759"/>
<feature type="region of interest" description="Disordered" evidence="1">
    <location>
        <begin position="49"/>
        <end position="76"/>
    </location>
</feature>
<name>A0A1U8A128_NELNU</name>